<name>A0ABS6JM26_9BACI</name>
<evidence type="ECO:0000256" key="4">
    <source>
        <dbReference type="ARBA" id="ARBA00022729"/>
    </source>
</evidence>
<comment type="caution">
    <text evidence="9">The sequence shown here is derived from an EMBL/GenBank/DDBJ whole genome shotgun (WGS) entry which is preliminary data.</text>
</comment>
<organism evidence="9 10">
    <name type="scientific">Evansella tamaricis</name>
    <dbReference type="NCBI Taxonomy" id="2069301"/>
    <lineage>
        <taxon>Bacteria</taxon>
        <taxon>Bacillati</taxon>
        <taxon>Bacillota</taxon>
        <taxon>Bacilli</taxon>
        <taxon>Bacillales</taxon>
        <taxon>Bacillaceae</taxon>
        <taxon>Evansella</taxon>
    </lineage>
</organism>
<comment type="subcellular location">
    <subcellularLocation>
        <location evidence="1">Cell membrane</location>
        <topology evidence="1">Lipid-anchor</topology>
    </subcellularLocation>
</comment>
<evidence type="ECO:0000259" key="8">
    <source>
        <dbReference type="PROSITE" id="PS50983"/>
    </source>
</evidence>
<feature type="compositionally biased region" description="Acidic residues" evidence="6">
    <location>
        <begin position="39"/>
        <end position="49"/>
    </location>
</feature>
<dbReference type="RefSeq" id="WP_217068111.1">
    <property type="nucleotide sequence ID" value="NZ_JAHQCS010000154.1"/>
</dbReference>
<dbReference type="CDD" id="cd01140">
    <property type="entry name" value="FatB"/>
    <property type="match status" value="1"/>
</dbReference>
<sequence length="337" mass="36568">MKKLLVLLLTLILSFALVACGTEDAGGEEDTESTATADTGEEAEGEDTDQTAAEPTEGEKTEVVIEHDLGETTVSKNPETIVVFDYGMLESLDKMGVEVTAVPKGNIPTYLSKYDEDTYENAGSLFEPDFEKISDLNPDLILISGRQMDHYDELSKLGPTVFVSLDTVDYFASFSENMRMLGSIFAQEDFIESELSELENAIIALNEKTEEVENALIILANDGNISAYGPGSRFGIIHGDFGITPVDEGIEVSTHGMNVTFEYIAEMDPEYLFVVDRGAIVGGESSAEQILDNDLTKGTRAFENGNVVYLDPVPWYVAGGGLVSVSEMIKSVESALE</sequence>
<dbReference type="InterPro" id="IPR033870">
    <property type="entry name" value="FatB"/>
</dbReference>
<feature type="domain" description="Fe/B12 periplasmic-binding" evidence="8">
    <location>
        <begin position="80"/>
        <end position="337"/>
    </location>
</feature>
<evidence type="ECO:0000256" key="2">
    <source>
        <dbReference type="ARBA" id="ARBA00008814"/>
    </source>
</evidence>
<evidence type="ECO:0000256" key="7">
    <source>
        <dbReference type="SAM" id="SignalP"/>
    </source>
</evidence>
<feature type="coiled-coil region" evidence="5">
    <location>
        <begin position="188"/>
        <end position="215"/>
    </location>
</feature>
<protein>
    <submittedName>
        <fullName evidence="9">Siderophore ABC transporter substrate-binding protein</fullName>
    </submittedName>
</protein>
<gene>
    <name evidence="9" type="ORF">KS419_19405</name>
</gene>
<dbReference type="PANTHER" id="PTHR30532">
    <property type="entry name" value="IRON III DICITRATE-BINDING PERIPLASMIC PROTEIN"/>
    <property type="match status" value="1"/>
</dbReference>
<dbReference type="PROSITE" id="PS50983">
    <property type="entry name" value="FE_B12_PBP"/>
    <property type="match status" value="1"/>
</dbReference>
<comment type="similarity">
    <text evidence="2">Belongs to the bacterial solute-binding protein 8 family.</text>
</comment>
<evidence type="ECO:0000313" key="9">
    <source>
        <dbReference type="EMBL" id="MBU9713902.1"/>
    </source>
</evidence>
<keyword evidence="5" id="KW-0175">Coiled coil</keyword>
<reference evidence="9 10" key="1">
    <citation type="submission" date="2021-06" db="EMBL/GenBank/DDBJ databases">
        <title>Bacillus sp. RD4P76, an endophyte from a halophyte.</title>
        <authorList>
            <person name="Sun J.-Q."/>
        </authorList>
    </citation>
    <scope>NUCLEOTIDE SEQUENCE [LARGE SCALE GENOMIC DNA]</scope>
    <source>
        <strain evidence="9 10">CGMCC 1.15917</strain>
    </source>
</reference>
<feature type="region of interest" description="Disordered" evidence="6">
    <location>
        <begin position="23"/>
        <end position="58"/>
    </location>
</feature>
<dbReference type="EMBL" id="JAHQCS010000154">
    <property type="protein sequence ID" value="MBU9713902.1"/>
    <property type="molecule type" value="Genomic_DNA"/>
</dbReference>
<evidence type="ECO:0000256" key="6">
    <source>
        <dbReference type="SAM" id="MobiDB-lite"/>
    </source>
</evidence>
<feature type="signal peptide" evidence="7">
    <location>
        <begin position="1"/>
        <end position="19"/>
    </location>
</feature>
<dbReference type="PROSITE" id="PS51257">
    <property type="entry name" value="PROKAR_LIPOPROTEIN"/>
    <property type="match status" value="1"/>
</dbReference>
<dbReference type="Pfam" id="PF01497">
    <property type="entry name" value="Peripla_BP_2"/>
    <property type="match status" value="1"/>
</dbReference>
<dbReference type="PANTHER" id="PTHR30532:SF28">
    <property type="entry name" value="PETROBACTIN-BINDING PROTEIN YCLQ"/>
    <property type="match status" value="1"/>
</dbReference>
<keyword evidence="4 7" id="KW-0732">Signal</keyword>
<feature type="chain" id="PRO_5046662445" evidence="7">
    <location>
        <begin position="20"/>
        <end position="337"/>
    </location>
</feature>
<dbReference type="InterPro" id="IPR002491">
    <property type="entry name" value="ABC_transptr_periplasmic_BD"/>
</dbReference>
<dbReference type="InterPro" id="IPR051313">
    <property type="entry name" value="Bact_iron-sidero_bind"/>
</dbReference>
<proteinExistence type="inferred from homology"/>
<keyword evidence="10" id="KW-1185">Reference proteome</keyword>
<evidence type="ECO:0000313" key="10">
    <source>
        <dbReference type="Proteomes" id="UP000784880"/>
    </source>
</evidence>
<evidence type="ECO:0000256" key="3">
    <source>
        <dbReference type="ARBA" id="ARBA00022448"/>
    </source>
</evidence>
<evidence type="ECO:0000256" key="5">
    <source>
        <dbReference type="SAM" id="Coils"/>
    </source>
</evidence>
<keyword evidence="3" id="KW-0813">Transport</keyword>
<accession>A0ABS6JM26</accession>
<evidence type="ECO:0000256" key="1">
    <source>
        <dbReference type="ARBA" id="ARBA00004193"/>
    </source>
</evidence>
<dbReference type="Proteomes" id="UP000784880">
    <property type="component" value="Unassembled WGS sequence"/>
</dbReference>